<protein>
    <submittedName>
        <fullName evidence="3">Glyoxalase family protein</fullName>
    </submittedName>
</protein>
<dbReference type="GO" id="GO:0046872">
    <property type="term" value="F:metal ion binding"/>
    <property type="evidence" value="ECO:0007669"/>
    <property type="project" value="UniProtKB-KW"/>
</dbReference>
<dbReference type="SUPFAM" id="SSF54593">
    <property type="entry name" value="Glyoxalase/Bleomycin resistance protein/Dihydroxybiphenyl dioxygenase"/>
    <property type="match status" value="1"/>
</dbReference>
<feature type="domain" description="VOC" evidence="2">
    <location>
        <begin position="4"/>
        <end position="131"/>
    </location>
</feature>
<name>B8KY82_9GAMM</name>
<evidence type="ECO:0000259" key="2">
    <source>
        <dbReference type="PROSITE" id="PS51819"/>
    </source>
</evidence>
<evidence type="ECO:0000313" key="4">
    <source>
        <dbReference type="Proteomes" id="UP000004699"/>
    </source>
</evidence>
<dbReference type="PROSITE" id="PS51819">
    <property type="entry name" value="VOC"/>
    <property type="match status" value="1"/>
</dbReference>
<dbReference type="InterPro" id="IPR051785">
    <property type="entry name" value="MMCE/EMCE_epimerase"/>
</dbReference>
<evidence type="ECO:0000256" key="1">
    <source>
        <dbReference type="ARBA" id="ARBA00022723"/>
    </source>
</evidence>
<sequence>MIKGIHHINLLVRDLDDAVARYRAQLGLPEPEYERLPGRGVETARFRIGESYLVLVMPTAEGEPARVLAEQGEGLFLLSLTTDDIEESMKQVVSGGGALTSEAPRAGVSDWRIIDLEPEKIAGGRIQLANSRA</sequence>
<dbReference type="eggNOG" id="COG0346">
    <property type="taxonomic scope" value="Bacteria"/>
</dbReference>
<dbReference type="InterPro" id="IPR029068">
    <property type="entry name" value="Glyas_Bleomycin-R_OHBP_Dase"/>
</dbReference>
<keyword evidence="1" id="KW-0479">Metal-binding</keyword>
<dbReference type="PANTHER" id="PTHR43048">
    <property type="entry name" value="METHYLMALONYL-COA EPIMERASE"/>
    <property type="match status" value="1"/>
</dbReference>
<dbReference type="HOGENOM" id="CLU_046006_5_2_6"/>
<dbReference type="GO" id="GO:0004493">
    <property type="term" value="F:methylmalonyl-CoA epimerase activity"/>
    <property type="evidence" value="ECO:0007669"/>
    <property type="project" value="TreeGrafter"/>
</dbReference>
<dbReference type="Gene3D" id="3.10.180.10">
    <property type="entry name" value="2,3-Dihydroxybiphenyl 1,2-Dioxygenase, domain 1"/>
    <property type="match status" value="1"/>
</dbReference>
<dbReference type="RefSeq" id="WP_009019492.1">
    <property type="nucleotide sequence ID" value="NZ_DS999411.1"/>
</dbReference>
<dbReference type="GO" id="GO:0046491">
    <property type="term" value="P:L-methylmalonyl-CoA metabolic process"/>
    <property type="evidence" value="ECO:0007669"/>
    <property type="project" value="TreeGrafter"/>
</dbReference>
<gene>
    <name evidence="3" type="ORF">NOR51B_683</name>
</gene>
<dbReference type="STRING" id="565045.NOR51B_683"/>
<proteinExistence type="predicted"/>
<dbReference type="OrthoDB" id="6322212at2"/>
<evidence type="ECO:0000313" key="3">
    <source>
        <dbReference type="EMBL" id="EED34744.1"/>
    </source>
</evidence>
<dbReference type="Proteomes" id="UP000004699">
    <property type="component" value="Unassembled WGS sequence"/>
</dbReference>
<keyword evidence="4" id="KW-1185">Reference proteome</keyword>
<accession>B8KY82</accession>
<dbReference type="EMBL" id="DS999411">
    <property type="protein sequence ID" value="EED34744.1"/>
    <property type="molecule type" value="Genomic_DNA"/>
</dbReference>
<dbReference type="Pfam" id="PF13669">
    <property type="entry name" value="Glyoxalase_4"/>
    <property type="match status" value="1"/>
</dbReference>
<dbReference type="PANTHER" id="PTHR43048:SF3">
    <property type="entry name" value="METHYLMALONYL-COA EPIMERASE, MITOCHONDRIAL"/>
    <property type="match status" value="1"/>
</dbReference>
<reference evidence="4" key="1">
    <citation type="journal article" date="2013" name="BMC Microbiol.">
        <title>Taxonomy and evolution of bacteriochlorophyll a-containing members of the OM60/NOR5 clade of marine gammaproteobacteria: description of Luminiphilus syltensis gen. nov., sp. nov., reclassification of Haliea rubra as Pseudohaliea rubra gen. nov., comb. nov., and emendation of Chromatocurvus halotolerans.</title>
        <authorList>
            <person name="Spring S."/>
            <person name="Riedel T."/>
            <person name="Sproer C."/>
            <person name="Yan S."/>
            <person name="Harder J."/>
            <person name="Fuchs B.M."/>
        </authorList>
    </citation>
    <scope>NUCLEOTIDE SEQUENCE [LARGE SCALE GENOMIC DNA]</scope>
    <source>
        <strain evidence="4">NOR51-B</strain>
    </source>
</reference>
<organism evidence="3 4">
    <name type="scientific">Luminiphilus syltensis NOR5-1B</name>
    <dbReference type="NCBI Taxonomy" id="565045"/>
    <lineage>
        <taxon>Bacteria</taxon>
        <taxon>Pseudomonadati</taxon>
        <taxon>Pseudomonadota</taxon>
        <taxon>Gammaproteobacteria</taxon>
        <taxon>Cellvibrionales</taxon>
        <taxon>Halieaceae</taxon>
        <taxon>Luminiphilus</taxon>
    </lineage>
</organism>
<dbReference type="AlphaFoldDB" id="B8KY82"/>
<dbReference type="InterPro" id="IPR037523">
    <property type="entry name" value="VOC_core"/>
</dbReference>